<protein>
    <submittedName>
        <fullName evidence="2">Uncharacterized protein</fullName>
    </submittedName>
</protein>
<gene>
    <name evidence="2" type="primary">108</name>
    <name evidence="2" type="ORF">PRINCESSTRINA_108</name>
</gene>
<accession>A0A0U4INC2</accession>
<keyword evidence="1" id="KW-0472">Membrane</keyword>
<organism evidence="2 3">
    <name type="scientific">Arthrobacter phage PrincessTrina</name>
    <dbReference type="NCBI Taxonomy" id="1772328"/>
    <lineage>
        <taxon>Viruses</taxon>
        <taxon>Duplodnaviria</taxon>
        <taxon>Heunggongvirae</taxon>
        <taxon>Uroviricota</taxon>
        <taxon>Caudoviricetes</taxon>
        <taxon>Klausavirus</taxon>
        <taxon>Klausavirus princesstrina</taxon>
    </lineage>
</organism>
<evidence type="ECO:0000313" key="3">
    <source>
        <dbReference type="Proteomes" id="UP000229287"/>
    </source>
</evidence>
<feature type="transmembrane region" description="Helical" evidence="1">
    <location>
        <begin position="6"/>
        <end position="31"/>
    </location>
</feature>
<dbReference type="KEGG" id="vg:40093179"/>
<evidence type="ECO:0000313" key="2">
    <source>
        <dbReference type="EMBL" id="ALY09951.1"/>
    </source>
</evidence>
<keyword evidence="1" id="KW-1133">Transmembrane helix</keyword>
<dbReference type="Proteomes" id="UP000229287">
    <property type="component" value="Segment"/>
</dbReference>
<reference evidence="2 3" key="1">
    <citation type="submission" date="2015-11" db="EMBL/GenBank/DDBJ databases">
        <authorList>
            <person name="Terry K."/>
            <person name="Dunbar D."/>
            <person name="Bradley K.W."/>
            <person name="Asai D.J."/>
            <person name="Bowman C.A."/>
            <person name="Russell D.A."/>
            <person name="Pope W.H."/>
            <person name="Jacobs-Sera D."/>
            <person name="Hendrix R.W."/>
            <person name="Hatfull G.F."/>
        </authorList>
    </citation>
    <scope>NUCLEOTIDE SEQUENCE [LARGE SCALE GENOMIC DNA]</scope>
</reference>
<dbReference type="EMBL" id="KU160660">
    <property type="protein sequence ID" value="ALY09951.1"/>
    <property type="molecule type" value="Genomic_DNA"/>
</dbReference>
<dbReference type="GeneID" id="40093179"/>
<dbReference type="RefSeq" id="YP_009616682.1">
    <property type="nucleotide sequence ID" value="NC_042053.1"/>
</dbReference>
<evidence type="ECO:0000256" key="1">
    <source>
        <dbReference type="SAM" id="Phobius"/>
    </source>
</evidence>
<name>A0A0U4INC2_9CAUD</name>
<proteinExistence type="predicted"/>
<dbReference type="OrthoDB" id="17712at10239"/>
<keyword evidence="1" id="KW-0812">Transmembrane</keyword>
<sequence>MDLLAIWFYVFPWISLIACINLTLIVVHLWFPRPNAVTAAAHKAHREGFKDGFKTGHEDGMKEGYKAGAEDNHLEEGHFIKCPECDHAIHIPTILHVDGDPGDQSITCEPDTTELWIHIEGHKAGTIGHA</sequence>
<keyword evidence="3" id="KW-1185">Reference proteome</keyword>